<reference evidence="4" key="1">
    <citation type="submission" date="2022-01" db="EMBL/GenBank/DDBJ databases">
        <title>Nocardioidaceae gen. sp. A5X3R13.</title>
        <authorList>
            <person name="Lopez Marin M.A."/>
            <person name="Uhlik O."/>
        </authorList>
    </citation>
    <scope>NUCLEOTIDE SEQUENCE</scope>
    <source>
        <strain evidence="4">A5X3R13</strain>
    </source>
</reference>
<evidence type="ECO:0000256" key="2">
    <source>
        <dbReference type="ARBA" id="ARBA00034772"/>
    </source>
</evidence>
<sequence>MSDLFWPGDERAGDAMSETALLQAMVRVEAAWLATLADAGIAETTADLGGLVGEADVPAIAADAESAANPVLPLLALIRERLGVRDEQAASWLHRGLTSQDTLDTAIVLCLRDVGTVVRRELEHQVGALVDLTERHRNDVMAGRTLGRHAVPVTFGLKSAGWLQGVLDAVDDIAATERLPAQLGGAAGTLAASTALASDAGLGDAARSAQGLAMQCASRLGLAARPPWHTNRAPITRVGDALVGCTDAWGHIANDVLSLSRPEVGEVTEPAGRGASSTMPHKQNPVLSTLIRRAALAAPTDAARLHLAAADTHDERPTGGWHLEWATLRSLARHAVTASSQTTELLTGLHVDAARMRTNAEGAADALLSERDAFSSKTGPVDSYLGATDLVIGAALDRARRMQTR</sequence>
<dbReference type="GO" id="GO:0016829">
    <property type="term" value="F:lyase activity"/>
    <property type="evidence" value="ECO:0007669"/>
    <property type="project" value="UniProtKB-KW"/>
</dbReference>
<dbReference type="Pfam" id="PF00206">
    <property type="entry name" value="Lyase_1"/>
    <property type="match status" value="1"/>
</dbReference>
<dbReference type="EMBL" id="CP094970">
    <property type="protein sequence ID" value="UYM06743.1"/>
    <property type="molecule type" value="Genomic_DNA"/>
</dbReference>
<organism evidence="4 5">
    <name type="scientific">Solicola gregarius</name>
    <dbReference type="NCBI Taxonomy" id="2908642"/>
    <lineage>
        <taxon>Bacteria</taxon>
        <taxon>Bacillati</taxon>
        <taxon>Actinomycetota</taxon>
        <taxon>Actinomycetes</taxon>
        <taxon>Propionibacteriales</taxon>
        <taxon>Nocardioidaceae</taxon>
        <taxon>Solicola</taxon>
    </lineage>
</organism>
<dbReference type="AlphaFoldDB" id="A0AA46TLQ4"/>
<evidence type="ECO:0000259" key="3">
    <source>
        <dbReference type="Pfam" id="PF00206"/>
    </source>
</evidence>
<dbReference type="Gene3D" id="1.20.200.10">
    <property type="entry name" value="Fumarase/aspartase (Central domain)"/>
    <property type="match status" value="1"/>
</dbReference>
<keyword evidence="1 4" id="KW-0456">Lyase</keyword>
<accession>A0AA46TLQ4</accession>
<evidence type="ECO:0000313" key="5">
    <source>
        <dbReference type="Proteomes" id="UP001164390"/>
    </source>
</evidence>
<comment type="similarity">
    <text evidence="2">Belongs to the class-II fumarase/aspartase family.</text>
</comment>
<feature type="domain" description="Fumarate lyase N-terminal" evidence="3">
    <location>
        <begin position="78"/>
        <end position="295"/>
    </location>
</feature>
<dbReference type="PRINTS" id="PR00149">
    <property type="entry name" value="FUMRATELYASE"/>
</dbReference>
<evidence type="ECO:0000313" key="4">
    <source>
        <dbReference type="EMBL" id="UYM06743.1"/>
    </source>
</evidence>
<evidence type="ECO:0000256" key="1">
    <source>
        <dbReference type="ARBA" id="ARBA00023239"/>
    </source>
</evidence>
<proteinExistence type="inferred from homology"/>
<gene>
    <name evidence="4" type="ORF">L0C25_06635</name>
</gene>
<dbReference type="InterPro" id="IPR022761">
    <property type="entry name" value="Fumarate_lyase_N"/>
</dbReference>
<name>A0AA46TLQ4_9ACTN</name>
<dbReference type="Proteomes" id="UP001164390">
    <property type="component" value="Chromosome"/>
</dbReference>
<keyword evidence="5" id="KW-1185">Reference proteome</keyword>
<dbReference type="PANTHER" id="PTHR43172:SF2">
    <property type="entry name" value="ADENYLOSUCCINATE LYASE C-TERMINAL DOMAIN-CONTAINING PROTEIN"/>
    <property type="match status" value="1"/>
</dbReference>
<protein>
    <submittedName>
        <fullName evidence="4">Lyase family protein</fullName>
    </submittedName>
</protein>
<dbReference type="KEGG" id="sgrg:L0C25_06635"/>
<dbReference type="RefSeq" id="WP_271635662.1">
    <property type="nucleotide sequence ID" value="NZ_CP094970.1"/>
</dbReference>
<dbReference type="InterPro" id="IPR000362">
    <property type="entry name" value="Fumarate_lyase_fam"/>
</dbReference>
<dbReference type="SUPFAM" id="SSF48557">
    <property type="entry name" value="L-aspartase-like"/>
    <property type="match status" value="1"/>
</dbReference>
<dbReference type="PANTHER" id="PTHR43172">
    <property type="entry name" value="ADENYLOSUCCINATE LYASE"/>
    <property type="match status" value="1"/>
</dbReference>
<dbReference type="InterPro" id="IPR008948">
    <property type="entry name" value="L-Aspartase-like"/>
</dbReference>